<feature type="coiled-coil region" evidence="1">
    <location>
        <begin position="174"/>
        <end position="232"/>
    </location>
</feature>
<dbReference type="eggNOG" id="ENOG502ZBES">
    <property type="taxonomic scope" value="Bacteria"/>
</dbReference>
<dbReference type="STRING" id="871968.DESME_14595"/>
<keyword evidence="4" id="KW-1185">Reference proteome</keyword>
<dbReference type="HOGENOM" id="CLU_727458_0_0_9"/>
<evidence type="ECO:0000313" key="3">
    <source>
        <dbReference type="EMBL" id="AHF08692.1"/>
    </source>
</evidence>
<dbReference type="EMBL" id="CP007032">
    <property type="protein sequence ID" value="AHF08692.1"/>
    <property type="molecule type" value="Genomic_DNA"/>
</dbReference>
<proteinExistence type="predicted"/>
<keyword evidence="2" id="KW-0732">Signal</keyword>
<dbReference type="SUPFAM" id="SSF56954">
    <property type="entry name" value="Outer membrane efflux proteins (OEP)"/>
    <property type="match status" value="1"/>
</dbReference>
<evidence type="ECO:0000256" key="2">
    <source>
        <dbReference type="SAM" id="SignalP"/>
    </source>
</evidence>
<reference evidence="3 4" key="1">
    <citation type="submission" date="2013-12" db="EMBL/GenBank/DDBJ databases">
        <authorList>
            <consortium name="DOE Joint Genome Institute"/>
            <person name="Smidt H."/>
            <person name="Huntemann M."/>
            <person name="Han J."/>
            <person name="Chen A."/>
            <person name="Kyrpides N."/>
            <person name="Mavromatis K."/>
            <person name="Markowitz V."/>
            <person name="Palaniappan K."/>
            <person name="Ivanova N."/>
            <person name="Schaumberg A."/>
            <person name="Pati A."/>
            <person name="Liolios K."/>
            <person name="Nordberg H.P."/>
            <person name="Cantor M.N."/>
            <person name="Hua S.X."/>
            <person name="Woyke T."/>
        </authorList>
    </citation>
    <scope>NUCLEOTIDE SEQUENCE [LARGE SCALE GENOMIC DNA]</scope>
    <source>
        <strain evidence="4">DSM 15288</strain>
    </source>
</reference>
<name>W0ED75_9FIRM</name>
<organism evidence="3 4">
    <name type="scientific">Desulfitobacterium metallireducens DSM 15288</name>
    <dbReference type="NCBI Taxonomy" id="871968"/>
    <lineage>
        <taxon>Bacteria</taxon>
        <taxon>Bacillati</taxon>
        <taxon>Bacillota</taxon>
        <taxon>Clostridia</taxon>
        <taxon>Eubacteriales</taxon>
        <taxon>Desulfitobacteriaceae</taxon>
        <taxon>Desulfitobacterium</taxon>
    </lineage>
</organism>
<sequence>MKKTLSALLVGSMLMFPIPALATEDTDTIHSLSFDKLDEEMNAHSPLILNMGDSVANASSDLSDGIDGLKKTLNGLLNSPNKPLDYVVGMTMGEVLAKDPGPKNVFGSEQERLDYVYAEVNYINLFNYVNQITSLQAQIDSLENNQGDLWKSWLQVEQGKDQTIRGAQQLYLSYSDLNNKKDNLSVNLSLLQKQLSSFQLMESLGLGTHLQVIEVESQIKDLNMALDQLNKGLDGIKGQLNVFLGQDFDTTLQLKEPSTLSQSKINAMDYEVDLADALVQSYSVRLEEDSDKRKDAERSFTLAFHNAYQDVQDKKKALDLERDKLTNTKTKYDQAVLKNSLGLLSNLEFEGERSKYTTQVNAVDTAEQDLLKSYTDYDWMKQGLTISSTASATSQSTGAAGASNGAGF</sequence>
<dbReference type="Proteomes" id="UP000010847">
    <property type="component" value="Chromosome"/>
</dbReference>
<feature type="chain" id="PRO_5004787394" evidence="2">
    <location>
        <begin position="23"/>
        <end position="408"/>
    </location>
</feature>
<dbReference type="RefSeq" id="WP_006718462.1">
    <property type="nucleotide sequence ID" value="NZ_CP007032.1"/>
</dbReference>
<protein>
    <submittedName>
        <fullName evidence="3">Uncharacterized protein</fullName>
    </submittedName>
</protein>
<dbReference type="Gene3D" id="1.20.1600.10">
    <property type="entry name" value="Outer membrane efflux proteins (OEP)"/>
    <property type="match status" value="1"/>
</dbReference>
<evidence type="ECO:0000313" key="4">
    <source>
        <dbReference type="Proteomes" id="UP000010847"/>
    </source>
</evidence>
<keyword evidence="1" id="KW-0175">Coiled coil</keyword>
<feature type="signal peptide" evidence="2">
    <location>
        <begin position="1"/>
        <end position="22"/>
    </location>
</feature>
<dbReference type="AlphaFoldDB" id="W0ED75"/>
<evidence type="ECO:0000256" key="1">
    <source>
        <dbReference type="SAM" id="Coils"/>
    </source>
</evidence>
<accession>W0ED75</accession>
<dbReference type="OrthoDB" id="1848846at2"/>
<dbReference type="KEGG" id="dmt:DESME_14595"/>
<gene>
    <name evidence="3" type="ORF">DESME_14595</name>
</gene>